<dbReference type="RefSeq" id="WP_041499251.1">
    <property type="nucleotide sequence ID" value="NZ_BJDV01000008.1"/>
</dbReference>
<organism evidence="2 3">
    <name type="scientific">Companilactobacillus heilongjiangensis</name>
    <dbReference type="NCBI Taxonomy" id="1074467"/>
    <lineage>
        <taxon>Bacteria</taxon>
        <taxon>Bacillati</taxon>
        <taxon>Bacillota</taxon>
        <taxon>Bacilli</taxon>
        <taxon>Lactobacillales</taxon>
        <taxon>Lactobacillaceae</taxon>
        <taxon>Companilactobacillus</taxon>
    </lineage>
</organism>
<evidence type="ECO:0000313" key="3">
    <source>
        <dbReference type="Proteomes" id="UP000061546"/>
    </source>
</evidence>
<gene>
    <name evidence="2" type="ORF">JP39_03690</name>
</gene>
<dbReference type="EMBL" id="CP012559">
    <property type="protein sequence ID" value="ALB28532.1"/>
    <property type="molecule type" value="Genomic_DNA"/>
</dbReference>
<evidence type="ECO:0000256" key="1">
    <source>
        <dbReference type="SAM" id="Phobius"/>
    </source>
</evidence>
<keyword evidence="3" id="KW-1185">Reference proteome</keyword>
<evidence type="ECO:0008006" key="4">
    <source>
        <dbReference type="Google" id="ProtNLM"/>
    </source>
</evidence>
<feature type="transmembrane region" description="Helical" evidence="1">
    <location>
        <begin position="100"/>
        <end position="122"/>
    </location>
</feature>
<keyword evidence="1" id="KW-0812">Transmembrane</keyword>
<feature type="transmembrane region" description="Helical" evidence="1">
    <location>
        <begin position="156"/>
        <end position="184"/>
    </location>
</feature>
<dbReference type="Pfam" id="PF04854">
    <property type="entry name" value="DUF624"/>
    <property type="match status" value="1"/>
</dbReference>
<dbReference type="Proteomes" id="UP000061546">
    <property type="component" value="Chromosome"/>
</dbReference>
<reference evidence="2 3" key="1">
    <citation type="submission" date="2015-08" db="EMBL/GenBank/DDBJ databases">
        <title>Genomic sequence of Lactobacillus heilongjiangensis DSM 28069, isolated from Chinese traditional pickle.</title>
        <authorList>
            <person name="Jiang X."/>
            <person name="Zheng B."/>
            <person name="Cheng H."/>
        </authorList>
    </citation>
    <scope>NUCLEOTIDE SEQUENCE [LARGE SCALE GENOMIC DNA]</scope>
    <source>
        <strain evidence="2 3">DSM 28069</strain>
    </source>
</reference>
<keyword evidence="1" id="KW-1133">Transmembrane helix</keyword>
<evidence type="ECO:0000313" key="2">
    <source>
        <dbReference type="EMBL" id="ALB28532.1"/>
    </source>
</evidence>
<sequence length="200" mass="22796">MVSQAVQQLFIKAYTIIKLNLLFWALSFAGGLVLGIGPSLMVVNELFFDNGYDYGQMTWKKAWKLFKQNFSIGNRLFYSFFAVAFILSYSLFLSVQVPGLLFIVIDFIIAIVLLAIICIYAYTLNIKAGFDINVINSFKLACAHYFFNFFDNLKQLLGLIVILGITYKFLGLILFATVSLIVIYTQFVGQNWIKHVDELN</sequence>
<dbReference type="InterPro" id="IPR006938">
    <property type="entry name" value="DUF624"/>
</dbReference>
<keyword evidence="1" id="KW-0472">Membrane</keyword>
<proteinExistence type="predicted"/>
<dbReference type="KEGG" id="lhi:JP39_03690"/>
<name>A0A0K2LB49_9LACO</name>
<feature type="transmembrane region" description="Helical" evidence="1">
    <location>
        <begin position="76"/>
        <end position="93"/>
    </location>
</feature>
<protein>
    <recommendedName>
        <fullName evidence="4">Beta-carotene 15,15'-monooxygenase</fullName>
    </recommendedName>
</protein>
<dbReference type="AlphaFoldDB" id="A0A0K2LB49"/>
<feature type="transmembrane region" description="Helical" evidence="1">
    <location>
        <begin position="21"/>
        <end position="43"/>
    </location>
</feature>
<accession>A0A0K2LB49</accession>
<dbReference type="OrthoDB" id="1650985at2"/>